<dbReference type="PANTHER" id="PTHR10629:SF52">
    <property type="entry name" value="DNA (CYTOSINE-5)-METHYLTRANSFERASE 1"/>
    <property type="match status" value="1"/>
</dbReference>
<protein>
    <recommendedName>
        <fullName evidence="8">Cytosine-specific methyltransferase</fullName>
        <ecNumber evidence="8">2.1.1.37</ecNumber>
    </recommendedName>
</protein>
<dbReference type="EC" id="2.1.1.37" evidence="8"/>
<dbReference type="GO" id="GO:0044027">
    <property type="term" value="P:negative regulation of gene expression via chromosomal CpG island methylation"/>
    <property type="evidence" value="ECO:0007669"/>
    <property type="project" value="TreeGrafter"/>
</dbReference>
<organism evidence="10 11">
    <name type="scientific">Myxococcus stipitatus (strain DSM 14675 / JCM 12634 / Mx s8)</name>
    <dbReference type="NCBI Taxonomy" id="1278073"/>
    <lineage>
        <taxon>Bacteria</taxon>
        <taxon>Pseudomonadati</taxon>
        <taxon>Myxococcota</taxon>
        <taxon>Myxococcia</taxon>
        <taxon>Myxococcales</taxon>
        <taxon>Cystobacterineae</taxon>
        <taxon>Myxococcaceae</taxon>
        <taxon>Myxococcus</taxon>
    </lineage>
</organism>
<dbReference type="PROSITE" id="PS00094">
    <property type="entry name" value="C5_MTASE_1"/>
    <property type="match status" value="1"/>
</dbReference>
<feature type="region of interest" description="Disordered" evidence="9">
    <location>
        <begin position="225"/>
        <end position="256"/>
    </location>
</feature>
<dbReference type="GO" id="GO:0003886">
    <property type="term" value="F:DNA (cytosine-5-)-methyltransferase activity"/>
    <property type="evidence" value="ECO:0007669"/>
    <property type="project" value="UniProtKB-EC"/>
</dbReference>
<dbReference type="NCBIfam" id="TIGR00675">
    <property type="entry name" value="dcm"/>
    <property type="match status" value="1"/>
</dbReference>
<proteinExistence type="inferred from homology"/>
<keyword evidence="11" id="KW-1185">Reference proteome</keyword>
<dbReference type="PROSITE" id="PS51679">
    <property type="entry name" value="SAM_MT_C5"/>
    <property type="match status" value="1"/>
</dbReference>
<dbReference type="GO" id="GO:0009307">
    <property type="term" value="P:DNA restriction-modification system"/>
    <property type="evidence" value="ECO:0007669"/>
    <property type="project" value="UniProtKB-KW"/>
</dbReference>
<dbReference type="InterPro" id="IPR018117">
    <property type="entry name" value="C5_DNA_meth_AS"/>
</dbReference>
<keyword evidence="3 6" id="KW-0949">S-adenosyl-L-methionine</keyword>
<evidence type="ECO:0000256" key="9">
    <source>
        <dbReference type="SAM" id="MobiDB-lite"/>
    </source>
</evidence>
<dbReference type="STRING" id="1278073.MYSTI_01971"/>
<keyword evidence="4" id="KW-0680">Restriction system</keyword>
<dbReference type="InterPro" id="IPR001525">
    <property type="entry name" value="C5_MeTfrase"/>
</dbReference>
<dbReference type="InterPro" id="IPR050390">
    <property type="entry name" value="C5-Methyltransferase"/>
</dbReference>
<dbReference type="AlphaFoldDB" id="L7U617"/>
<evidence type="ECO:0000256" key="1">
    <source>
        <dbReference type="ARBA" id="ARBA00022603"/>
    </source>
</evidence>
<keyword evidence="2 6" id="KW-0808">Transferase</keyword>
<evidence type="ECO:0000256" key="3">
    <source>
        <dbReference type="ARBA" id="ARBA00022691"/>
    </source>
</evidence>
<gene>
    <name evidence="10" type="ordered locus">MYSTI_01971</name>
</gene>
<evidence type="ECO:0000256" key="2">
    <source>
        <dbReference type="ARBA" id="ARBA00022679"/>
    </source>
</evidence>
<dbReference type="PATRIC" id="fig|1278073.3.peg.2007"/>
<dbReference type="PANTHER" id="PTHR10629">
    <property type="entry name" value="CYTOSINE-SPECIFIC METHYLTRANSFERASE"/>
    <property type="match status" value="1"/>
</dbReference>
<evidence type="ECO:0000256" key="6">
    <source>
        <dbReference type="PROSITE-ProRule" id="PRU01016"/>
    </source>
</evidence>
<dbReference type="Gene3D" id="3.40.50.150">
    <property type="entry name" value="Vaccinia Virus protein VP39"/>
    <property type="match status" value="1"/>
</dbReference>
<reference evidence="10 11" key="1">
    <citation type="journal article" date="2013" name="Genome Announc.">
        <title>Complete genome sequence of Myxococcus stipitatus strain DSM 14675, a fruiting myxobacterium.</title>
        <authorList>
            <person name="Huntley S."/>
            <person name="Kneip S."/>
            <person name="Treuner-Lange A."/>
            <person name="Sogaard-Andersen L."/>
        </authorList>
    </citation>
    <scope>NUCLEOTIDE SEQUENCE [LARGE SCALE GENOMIC DNA]</scope>
    <source>
        <strain evidence="11">DSM 14675 / JCM 12634 / Mx s8</strain>
    </source>
</reference>
<comment type="catalytic activity">
    <reaction evidence="5 8">
        <text>a 2'-deoxycytidine in DNA + S-adenosyl-L-methionine = a 5-methyl-2'-deoxycytidine in DNA + S-adenosyl-L-homocysteine + H(+)</text>
        <dbReference type="Rhea" id="RHEA:13681"/>
        <dbReference type="Rhea" id="RHEA-COMP:11369"/>
        <dbReference type="Rhea" id="RHEA-COMP:11370"/>
        <dbReference type="ChEBI" id="CHEBI:15378"/>
        <dbReference type="ChEBI" id="CHEBI:57856"/>
        <dbReference type="ChEBI" id="CHEBI:59789"/>
        <dbReference type="ChEBI" id="CHEBI:85452"/>
        <dbReference type="ChEBI" id="CHEBI:85454"/>
        <dbReference type="EC" id="2.1.1.37"/>
    </reaction>
</comment>
<sequence length="415" mass="44740">MRYGSVCSGIEAATVAWHPLGWEPAWFAEIDAFPSRVLAHHYPQVPNHGDFTGIGADAGPIDLLVGGTPCQAFSIAGLREGLDDERGNLALEYCRLAARLRPRWLVWENVPGVLSSWSGAQPPSELQPGERWEGEEKSDFGCFVNALVELGYGIAYRVLDAQFCGVPQRRRRVFIVGYLGDWRRAAGVLFESESLRGNSPTRREAGAEAPRGVAVSVGGHVAHTLRGEGFDASEDGTGRGNDWRAATGSPIPFDTTQITSRTNRAHPKAGDTGHPLAAQAHPPAIVFHLTQDPISSRRVAPAMSAGNGQGCSTLGVAYGRNNTSGPIPTAGALTAKGGTGRMDFETETFILQHQARRLTPRECERLQGFPDDYTAIPGAADGPRYKALGNSMAVPVMRWIGQRIQRIERIVSGVR</sequence>
<dbReference type="RefSeq" id="WP_015347562.1">
    <property type="nucleotide sequence ID" value="NC_020126.1"/>
</dbReference>
<dbReference type="GO" id="GO:0003677">
    <property type="term" value="F:DNA binding"/>
    <property type="evidence" value="ECO:0007669"/>
    <property type="project" value="TreeGrafter"/>
</dbReference>
<dbReference type="EMBL" id="CP004025">
    <property type="protein sequence ID" value="AGC43300.1"/>
    <property type="molecule type" value="Genomic_DNA"/>
</dbReference>
<evidence type="ECO:0000256" key="4">
    <source>
        <dbReference type="ARBA" id="ARBA00022747"/>
    </source>
</evidence>
<evidence type="ECO:0000256" key="5">
    <source>
        <dbReference type="ARBA" id="ARBA00047422"/>
    </source>
</evidence>
<accession>L7U617</accession>
<dbReference type="PRINTS" id="PR00105">
    <property type="entry name" value="C5METTRFRASE"/>
</dbReference>
<keyword evidence="1 6" id="KW-0489">Methyltransferase</keyword>
<dbReference type="Proteomes" id="UP000011131">
    <property type="component" value="Chromosome"/>
</dbReference>
<dbReference type="KEGG" id="msd:MYSTI_01971"/>
<feature type="active site" evidence="6">
    <location>
        <position position="70"/>
    </location>
</feature>
<evidence type="ECO:0000313" key="10">
    <source>
        <dbReference type="EMBL" id="AGC43300.1"/>
    </source>
</evidence>
<dbReference type="Pfam" id="PF00145">
    <property type="entry name" value="DNA_methylase"/>
    <property type="match status" value="2"/>
</dbReference>
<dbReference type="HOGENOM" id="CLU_006958_13_1_7"/>
<dbReference type="SUPFAM" id="SSF53335">
    <property type="entry name" value="S-adenosyl-L-methionine-dependent methyltransferases"/>
    <property type="match status" value="1"/>
</dbReference>
<evidence type="ECO:0000256" key="7">
    <source>
        <dbReference type="RuleBase" id="RU000416"/>
    </source>
</evidence>
<comment type="similarity">
    <text evidence="6 7">Belongs to the class I-like SAM-binding methyltransferase superfamily. C5-methyltransferase family.</text>
</comment>
<name>L7U617_MYXSD</name>
<dbReference type="GO" id="GO:0032259">
    <property type="term" value="P:methylation"/>
    <property type="evidence" value="ECO:0007669"/>
    <property type="project" value="UniProtKB-KW"/>
</dbReference>
<dbReference type="OrthoDB" id="9813719at2"/>
<dbReference type="Gene3D" id="3.90.120.10">
    <property type="entry name" value="DNA Methylase, subunit A, domain 2"/>
    <property type="match status" value="1"/>
</dbReference>
<evidence type="ECO:0000256" key="8">
    <source>
        <dbReference type="RuleBase" id="RU000417"/>
    </source>
</evidence>
<dbReference type="REBASE" id="59009">
    <property type="entry name" value="M2.Mst14675ORF1969P"/>
</dbReference>
<dbReference type="eggNOG" id="COG0270">
    <property type="taxonomic scope" value="Bacteria"/>
</dbReference>
<dbReference type="InterPro" id="IPR029063">
    <property type="entry name" value="SAM-dependent_MTases_sf"/>
</dbReference>
<evidence type="ECO:0000313" key="11">
    <source>
        <dbReference type="Proteomes" id="UP000011131"/>
    </source>
</evidence>